<dbReference type="OrthoDB" id="5815643at2759"/>
<dbReference type="Gene3D" id="2.30.30.140">
    <property type="match status" value="1"/>
</dbReference>
<feature type="transmembrane region" description="Helical" evidence="2">
    <location>
        <begin position="247"/>
        <end position="272"/>
    </location>
</feature>
<dbReference type="Proteomes" id="UP000025227">
    <property type="component" value="Unplaced"/>
</dbReference>
<feature type="region of interest" description="Disordered" evidence="1">
    <location>
        <begin position="426"/>
        <end position="477"/>
    </location>
</feature>
<name>A0A7I5EDF1_HAECO</name>
<dbReference type="Pfam" id="PF00567">
    <property type="entry name" value="TUDOR"/>
    <property type="match status" value="1"/>
</dbReference>
<sequence>MLKALLGNDENSPSNFTVSGLPPLELNVGLNGYFDGYIVSAAGMDQMWLTPSFDNKIAITAAAAIAKHRPLGYIRKGALAIVRLQYNNSTMTWTRVVVEKRPDPAHVEVYLVDYGAHQMVNARSLYEMPLELRRFPPQAFPVEPKISAPPDFGPGEWERLVNVRITVRLKAVKDNKFVCDQLTVYGASSRSDVDLGYALRSGMDLERANLSSIAHTTSPQQFMLAQSATVEPERSLIPRHVKDPRDFSVLLVCAFGVVMALVSILMMVGFTYKRLQGDRNRRRHRQPANSEQPGPRNDAIPVAWLEEYPNIPRDQPNSAQVVNTTPAKSSEESREEAKPTMKSKPPSPEEAQEARQKPQENSIIPLEPNAIAVIAAIMGSSSAQLDKQISRTIAIHTGKDNTTADESYENRPRLWGAGSHGLSSILGSSTSPGFITSTPIETAEKTPSIQSSEESSEPSKTGNPKIEEEKATISEVPSSIADEYFESVTAEDIQRMLKERAIIRGQIQPAAMDSSSFSSFVSAVSYQDQENVA</sequence>
<dbReference type="SUPFAM" id="SSF63748">
    <property type="entry name" value="Tudor/PWWP/MBT"/>
    <property type="match status" value="1"/>
</dbReference>
<feature type="compositionally biased region" description="Polar residues" evidence="1">
    <location>
        <begin position="315"/>
        <end position="328"/>
    </location>
</feature>
<dbReference type="InterPro" id="IPR002999">
    <property type="entry name" value="Tudor"/>
</dbReference>
<proteinExistence type="predicted"/>
<keyword evidence="2" id="KW-0812">Transmembrane</keyword>
<accession>A0A7I5EDF1</accession>
<keyword evidence="4" id="KW-1185">Reference proteome</keyword>
<evidence type="ECO:0000313" key="5">
    <source>
        <dbReference type="WBParaSite" id="HCON_00157140-00001"/>
    </source>
</evidence>
<evidence type="ECO:0000256" key="2">
    <source>
        <dbReference type="SAM" id="Phobius"/>
    </source>
</evidence>
<dbReference type="OMA" id="QPGPRND"/>
<dbReference type="AlphaFoldDB" id="A0A7I5EDF1"/>
<feature type="region of interest" description="Disordered" evidence="1">
    <location>
        <begin position="278"/>
        <end position="363"/>
    </location>
</feature>
<protein>
    <submittedName>
        <fullName evidence="5">Tudor domain-containing protein</fullName>
    </submittedName>
</protein>
<evidence type="ECO:0000313" key="4">
    <source>
        <dbReference type="Proteomes" id="UP000025227"/>
    </source>
</evidence>
<evidence type="ECO:0000259" key="3">
    <source>
        <dbReference type="Pfam" id="PF00567"/>
    </source>
</evidence>
<organism evidence="4 5">
    <name type="scientific">Haemonchus contortus</name>
    <name type="common">Barber pole worm</name>
    <dbReference type="NCBI Taxonomy" id="6289"/>
    <lineage>
        <taxon>Eukaryota</taxon>
        <taxon>Metazoa</taxon>
        <taxon>Ecdysozoa</taxon>
        <taxon>Nematoda</taxon>
        <taxon>Chromadorea</taxon>
        <taxon>Rhabditida</taxon>
        <taxon>Rhabditina</taxon>
        <taxon>Rhabditomorpha</taxon>
        <taxon>Strongyloidea</taxon>
        <taxon>Trichostrongylidae</taxon>
        <taxon>Haemonchus</taxon>
    </lineage>
</organism>
<reference evidence="5" key="1">
    <citation type="submission" date="2020-12" db="UniProtKB">
        <authorList>
            <consortium name="WormBaseParasite"/>
        </authorList>
    </citation>
    <scope>IDENTIFICATION</scope>
    <source>
        <strain evidence="5">MHco3</strain>
    </source>
</reference>
<feature type="compositionally biased region" description="Basic and acidic residues" evidence="1">
    <location>
        <begin position="329"/>
        <end position="339"/>
    </location>
</feature>
<keyword evidence="2" id="KW-1133">Transmembrane helix</keyword>
<feature type="domain" description="Tudor" evidence="3">
    <location>
        <begin position="78"/>
        <end position="142"/>
    </location>
</feature>
<dbReference type="WBParaSite" id="HCON_00157140-00001">
    <property type="protein sequence ID" value="HCON_00157140-00001"/>
    <property type="gene ID" value="HCON_00157140"/>
</dbReference>
<keyword evidence="2" id="KW-0472">Membrane</keyword>
<evidence type="ECO:0000256" key="1">
    <source>
        <dbReference type="SAM" id="MobiDB-lite"/>
    </source>
</evidence>
<feature type="compositionally biased region" description="Polar residues" evidence="1">
    <location>
        <begin position="434"/>
        <end position="450"/>
    </location>
</feature>